<dbReference type="PANTHER" id="PTHR35201">
    <property type="entry name" value="TERPENE SYNTHASE"/>
    <property type="match status" value="1"/>
</dbReference>
<gene>
    <name evidence="5" type="ORF">QBC34DRAFT_498246</name>
</gene>
<evidence type="ECO:0000256" key="1">
    <source>
        <dbReference type="ARBA" id="ARBA00001946"/>
    </source>
</evidence>
<evidence type="ECO:0000313" key="6">
    <source>
        <dbReference type="Proteomes" id="UP001321760"/>
    </source>
</evidence>
<keyword evidence="3 4" id="KW-0460">Magnesium</keyword>
<dbReference type="PANTHER" id="PTHR35201:SF4">
    <property type="entry name" value="BETA-PINACENE SYNTHASE-RELATED"/>
    <property type="match status" value="1"/>
</dbReference>
<dbReference type="InterPro" id="IPR008949">
    <property type="entry name" value="Isoprenoid_synthase_dom_sf"/>
</dbReference>
<dbReference type="InterPro" id="IPR034686">
    <property type="entry name" value="Terpene_cyclase-like_2"/>
</dbReference>
<reference evidence="5" key="1">
    <citation type="journal article" date="2023" name="Mol. Phylogenet. Evol.">
        <title>Genome-scale phylogeny and comparative genomics of the fungal order Sordariales.</title>
        <authorList>
            <person name="Hensen N."/>
            <person name="Bonometti L."/>
            <person name="Westerberg I."/>
            <person name="Brannstrom I.O."/>
            <person name="Guillou S."/>
            <person name="Cros-Aarteil S."/>
            <person name="Calhoun S."/>
            <person name="Haridas S."/>
            <person name="Kuo A."/>
            <person name="Mondo S."/>
            <person name="Pangilinan J."/>
            <person name="Riley R."/>
            <person name="LaButti K."/>
            <person name="Andreopoulos B."/>
            <person name="Lipzen A."/>
            <person name="Chen C."/>
            <person name="Yan M."/>
            <person name="Daum C."/>
            <person name="Ng V."/>
            <person name="Clum A."/>
            <person name="Steindorff A."/>
            <person name="Ohm R.A."/>
            <person name="Martin F."/>
            <person name="Silar P."/>
            <person name="Natvig D.O."/>
            <person name="Lalanne C."/>
            <person name="Gautier V."/>
            <person name="Ament-Velasquez S.L."/>
            <person name="Kruys A."/>
            <person name="Hutchinson M.I."/>
            <person name="Powell A.J."/>
            <person name="Barry K."/>
            <person name="Miller A.N."/>
            <person name="Grigoriev I.V."/>
            <person name="Debuchy R."/>
            <person name="Gladieux P."/>
            <person name="Hiltunen Thoren M."/>
            <person name="Johannesson H."/>
        </authorList>
    </citation>
    <scope>NUCLEOTIDE SEQUENCE</scope>
    <source>
        <strain evidence="5">PSN243</strain>
    </source>
</reference>
<sequence length="317" mass="35336">MDATKSHPLKAIAPPSTLPAPVLHPDNEEIDRQVISYLVDTWEWPSEKAKKAFISWKLSDVVLFMFPTGDTERVRLACELLLLGFLVDDWFDNTDLPASTALVTRLNALLASPSTFQPANTIERMHTTLFSRIIALSPPSPSANPILTTYLSMLNCHIAPDRGTFPTLGSYLSFREIDVGMPICRELLYWIEDISLTEKKKTLLAPLERVANYHVSILNDVFSFEREWKAAKELGQGAVLVNGVRILADEVGVSVGAAKVLCFSLVRAWEGEFEEMAEGVLGGLVGEERERVGRAVRGVERRMAGAEAFSWRTGRYR</sequence>
<dbReference type="EC" id="4.2.3.-" evidence="4"/>
<organism evidence="5 6">
    <name type="scientific">Podospora aff. communis PSN243</name>
    <dbReference type="NCBI Taxonomy" id="3040156"/>
    <lineage>
        <taxon>Eukaryota</taxon>
        <taxon>Fungi</taxon>
        <taxon>Dikarya</taxon>
        <taxon>Ascomycota</taxon>
        <taxon>Pezizomycotina</taxon>
        <taxon>Sordariomycetes</taxon>
        <taxon>Sordariomycetidae</taxon>
        <taxon>Sordariales</taxon>
        <taxon>Podosporaceae</taxon>
        <taxon>Podospora</taxon>
    </lineage>
</organism>
<evidence type="ECO:0000256" key="3">
    <source>
        <dbReference type="ARBA" id="ARBA00022842"/>
    </source>
</evidence>
<comment type="caution">
    <text evidence="5">The sequence shown here is derived from an EMBL/GenBank/DDBJ whole genome shotgun (WGS) entry which is preliminary data.</text>
</comment>
<comment type="cofactor">
    <cofactor evidence="1 4">
        <name>Mg(2+)</name>
        <dbReference type="ChEBI" id="CHEBI:18420"/>
    </cofactor>
</comment>
<protein>
    <recommendedName>
        <fullName evidence="4">Terpene synthase</fullName>
        <ecNumber evidence="4">4.2.3.-</ecNumber>
    </recommendedName>
</protein>
<comment type="similarity">
    <text evidence="2 4">Belongs to the terpene synthase family.</text>
</comment>
<dbReference type="Proteomes" id="UP001321760">
    <property type="component" value="Unassembled WGS sequence"/>
</dbReference>
<dbReference type="Pfam" id="PF19086">
    <property type="entry name" value="Terpene_syn_C_2"/>
    <property type="match status" value="1"/>
</dbReference>
<dbReference type="Gene3D" id="1.10.600.10">
    <property type="entry name" value="Farnesyl Diphosphate Synthase"/>
    <property type="match status" value="1"/>
</dbReference>
<keyword evidence="6" id="KW-1185">Reference proteome</keyword>
<proteinExistence type="inferred from homology"/>
<dbReference type="EMBL" id="MU865976">
    <property type="protein sequence ID" value="KAK4444493.1"/>
    <property type="molecule type" value="Genomic_DNA"/>
</dbReference>
<accession>A0AAV9GB19</accession>
<dbReference type="GO" id="GO:0046872">
    <property type="term" value="F:metal ion binding"/>
    <property type="evidence" value="ECO:0007669"/>
    <property type="project" value="UniProtKB-KW"/>
</dbReference>
<dbReference type="SUPFAM" id="SSF48576">
    <property type="entry name" value="Terpenoid synthases"/>
    <property type="match status" value="1"/>
</dbReference>
<evidence type="ECO:0000256" key="2">
    <source>
        <dbReference type="ARBA" id="ARBA00006333"/>
    </source>
</evidence>
<evidence type="ECO:0000313" key="5">
    <source>
        <dbReference type="EMBL" id="KAK4444493.1"/>
    </source>
</evidence>
<evidence type="ECO:0000256" key="4">
    <source>
        <dbReference type="RuleBase" id="RU366034"/>
    </source>
</evidence>
<keyword evidence="4" id="KW-0479">Metal-binding</keyword>
<dbReference type="GO" id="GO:0008299">
    <property type="term" value="P:isoprenoid biosynthetic process"/>
    <property type="evidence" value="ECO:0007669"/>
    <property type="project" value="UniProtKB-ARBA"/>
</dbReference>
<dbReference type="AlphaFoldDB" id="A0AAV9GB19"/>
<keyword evidence="4" id="KW-0456">Lyase</keyword>
<dbReference type="GO" id="GO:0010333">
    <property type="term" value="F:terpene synthase activity"/>
    <property type="evidence" value="ECO:0007669"/>
    <property type="project" value="InterPro"/>
</dbReference>
<reference evidence="5" key="2">
    <citation type="submission" date="2023-05" db="EMBL/GenBank/DDBJ databases">
        <authorList>
            <consortium name="Lawrence Berkeley National Laboratory"/>
            <person name="Steindorff A."/>
            <person name="Hensen N."/>
            <person name="Bonometti L."/>
            <person name="Westerberg I."/>
            <person name="Brannstrom I.O."/>
            <person name="Guillou S."/>
            <person name="Cros-Aarteil S."/>
            <person name="Calhoun S."/>
            <person name="Haridas S."/>
            <person name="Kuo A."/>
            <person name="Mondo S."/>
            <person name="Pangilinan J."/>
            <person name="Riley R."/>
            <person name="Labutti K."/>
            <person name="Andreopoulos B."/>
            <person name="Lipzen A."/>
            <person name="Chen C."/>
            <person name="Yanf M."/>
            <person name="Daum C."/>
            <person name="Ng V."/>
            <person name="Clum A."/>
            <person name="Ohm R."/>
            <person name="Martin F."/>
            <person name="Silar P."/>
            <person name="Natvig D."/>
            <person name="Lalanne C."/>
            <person name="Gautier V."/>
            <person name="Ament-Velasquez S.L."/>
            <person name="Kruys A."/>
            <person name="Hutchinson M.I."/>
            <person name="Powell A.J."/>
            <person name="Barry K."/>
            <person name="Miller A.N."/>
            <person name="Grigoriev I.V."/>
            <person name="Debuchy R."/>
            <person name="Gladieux P."/>
            <person name="Thoren M.H."/>
            <person name="Johannesson H."/>
        </authorList>
    </citation>
    <scope>NUCLEOTIDE SEQUENCE</scope>
    <source>
        <strain evidence="5">PSN243</strain>
    </source>
</reference>
<name>A0AAV9GB19_9PEZI</name>